<gene>
    <name evidence="6" type="ORF">A0U93_03220</name>
</gene>
<accession>A0A1U9KMX2</accession>
<protein>
    <submittedName>
        <fullName evidence="6">Nitrate reductase</fullName>
    </submittedName>
</protein>
<proteinExistence type="inferred from homology"/>
<name>A0A1U9KMX2_9PROT</name>
<dbReference type="Pfam" id="PF02133">
    <property type="entry name" value="Transp_cyt_pur"/>
    <property type="match status" value="1"/>
</dbReference>
<comment type="subcellular location">
    <subcellularLocation>
        <location evidence="1">Membrane</location>
        <topology evidence="1">Multi-pass membrane protein</topology>
    </subcellularLocation>
</comment>
<evidence type="ECO:0000256" key="1">
    <source>
        <dbReference type="ARBA" id="ARBA00004141"/>
    </source>
</evidence>
<organism evidence="6 7">
    <name type="scientific">Neoasaia chiangmaiensis</name>
    <dbReference type="NCBI Taxonomy" id="320497"/>
    <lineage>
        <taxon>Bacteria</taxon>
        <taxon>Pseudomonadati</taxon>
        <taxon>Pseudomonadota</taxon>
        <taxon>Alphaproteobacteria</taxon>
        <taxon>Acetobacterales</taxon>
        <taxon>Acetobacteraceae</taxon>
        <taxon>Neoasaia</taxon>
    </lineage>
</organism>
<dbReference type="AlphaFoldDB" id="A0A1U9KMX2"/>
<dbReference type="RefSeq" id="WP_077806081.1">
    <property type="nucleotide sequence ID" value="NZ_BJXS01000008.1"/>
</dbReference>
<evidence type="ECO:0000256" key="3">
    <source>
        <dbReference type="ARBA" id="ARBA00022692"/>
    </source>
</evidence>
<dbReference type="PANTHER" id="PTHR30618:SF0">
    <property type="entry name" value="PURINE-URACIL PERMEASE NCS1"/>
    <property type="match status" value="1"/>
</dbReference>
<reference evidence="6 7" key="1">
    <citation type="submission" date="2016-03" db="EMBL/GenBank/DDBJ databases">
        <title>Acetic acid bacteria sequencing.</title>
        <authorList>
            <person name="Brandt J."/>
            <person name="Jakob F."/>
            <person name="Vogel R.F."/>
        </authorList>
    </citation>
    <scope>NUCLEOTIDE SEQUENCE [LARGE SCALE GENOMIC DNA]</scope>
    <source>
        <strain evidence="6 7">NBRC 101099</strain>
    </source>
</reference>
<dbReference type="STRING" id="320497.A0U93_03220"/>
<dbReference type="CDD" id="cd11485">
    <property type="entry name" value="SLC-NCS1sbd_YbbW-like"/>
    <property type="match status" value="1"/>
</dbReference>
<dbReference type="InterPro" id="IPR001248">
    <property type="entry name" value="Pur-cyt_permease"/>
</dbReference>
<keyword evidence="4" id="KW-1133">Transmembrane helix</keyword>
<keyword evidence="7" id="KW-1185">Reference proteome</keyword>
<dbReference type="Gene3D" id="1.10.4160.10">
    <property type="entry name" value="Hydantoin permease"/>
    <property type="match status" value="1"/>
</dbReference>
<dbReference type="GO" id="GO:0015205">
    <property type="term" value="F:nucleobase transmembrane transporter activity"/>
    <property type="evidence" value="ECO:0007669"/>
    <property type="project" value="TreeGrafter"/>
</dbReference>
<dbReference type="GO" id="GO:0005886">
    <property type="term" value="C:plasma membrane"/>
    <property type="evidence" value="ECO:0007669"/>
    <property type="project" value="TreeGrafter"/>
</dbReference>
<sequence length="468" mass="50815">MTHATDPALYNDDLAPIPVEKRDWTWINMATVWMGMVHNIVVYEGAAGLMALGFSAWECMEVVAVSYMVLFVAMWFNARAGTRYGIPFCVLIRSAFGPFGAQLPVVLRGFCAIFWFSVQAFAATQAIDAIVGTVWPWWNTLAMPLLGMSLHRWGALCLVWALHVWVMNHGVTRIRNFELVAGPLVIVIGAMATGWALHVGHGLGPLFAVPSRLHGSAFTLAFAEGVTGMIGMWATFAVNIPDLSRFVRSQRDQVLGQAIGLPVTALVFTPMAIITTSATVLLFGRPIWNPVELLLALNHPVVTVLGGAVIVLATLSVNVVANIMPACYDLINLAPQTLNFRRAGFLVLVLGLLFMPWLWFSEAESIYRVLDIISGLLGPVTGIMLADYFVLRRQNLVVADLYRRDGRYAGRHGWHLPAPVAFVVGGVCANIGIIIPALASVGSVSWFVGLGVAAALYLALAGRKARHA</sequence>
<evidence type="ECO:0000313" key="7">
    <source>
        <dbReference type="Proteomes" id="UP000188604"/>
    </source>
</evidence>
<dbReference type="OrthoDB" id="9780088at2"/>
<keyword evidence="5" id="KW-0472">Membrane</keyword>
<dbReference type="InterPro" id="IPR045225">
    <property type="entry name" value="Uracil/uridine/allantoin_perm"/>
</dbReference>
<dbReference type="KEGG" id="nch:A0U93_03220"/>
<dbReference type="Proteomes" id="UP000188604">
    <property type="component" value="Chromosome"/>
</dbReference>
<evidence type="ECO:0000256" key="4">
    <source>
        <dbReference type="ARBA" id="ARBA00022989"/>
    </source>
</evidence>
<evidence type="ECO:0000256" key="5">
    <source>
        <dbReference type="ARBA" id="ARBA00023136"/>
    </source>
</evidence>
<evidence type="ECO:0000256" key="2">
    <source>
        <dbReference type="ARBA" id="ARBA00008974"/>
    </source>
</evidence>
<evidence type="ECO:0000313" key="6">
    <source>
        <dbReference type="EMBL" id="AQS87108.1"/>
    </source>
</evidence>
<keyword evidence="3" id="KW-0812">Transmembrane</keyword>
<dbReference type="EMBL" id="CP014691">
    <property type="protein sequence ID" value="AQS87108.1"/>
    <property type="molecule type" value="Genomic_DNA"/>
</dbReference>
<dbReference type="PANTHER" id="PTHR30618">
    <property type="entry name" value="NCS1 FAMILY PURINE/PYRIMIDINE TRANSPORTER"/>
    <property type="match status" value="1"/>
</dbReference>
<comment type="similarity">
    <text evidence="2">Belongs to the purine-cytosine permease (2.A.39) family.</text>
</comment>